<dbReference type="Proteomes" id="UP001143910">
    <property type="component" value="Unassembled WGS sequence"/>
</dbReference>
<keyword evidence="2" id="KW-1185">Reference proteome</keyword>
<sequence>MPHEDEVAKYTDEDGIFSPPTYSSSIEILRLRWEIKDAPPFECVKVIDDVEDAASAQRPFRNARDGSFHEISTASFCDPPVKLFTLQIIELDGYPFVDDNLDDEHEVESNPDRPLLDITSHGEEYISIRQYIEQVHPWLLSVKDEYFSKLGSLMTGRKLPARTQLWFDPISATGIEFFDSVTTTPLSKEWEGVARGAFLWNHGHYPEDDPEGDYPDVDPEESMEDFMKRVREREEREAGIR</sequence>
<protein>
    <submittedName>
        <fullName evidence="1">Uncharacterized protein</fullName>
    </submittedName>
</protein>
<name>A0ACC1NBQ7_9HYPO</name>
<dbReference type="EMBL" id="JANJQO010000583">
    <property type="protein sequence ID" value="KAJ2976453.1"/>
    <property type="molecule type" value="Genomic_DNA"/>
</dbReference>
<organism evidence="1 2">
    <name type="scientific">Zarea fungicola</name>
    <dbReference type="NCBI Taxonomy" id="93591"/>
    <lineage>
        <taxon>Eukaryota</taxon>
        <taxon>Fungi</taxon>
        <taxon>Dikarya</taxon>
        <taxon>Ascomycota</taxon>
        <taxon>Pezizomycotina</taxon>
        <taxon>Sordariomycetes</taxon>
        <taxon>Hypocreomycetidae</taxon>
        <taxon>Hypocreales</taxon>
        <taxon>Cordycipitaceae</taxon>
        <taxon>Zarea</taxon>
    </lineage>
</organism>
<evidence type="ECO:0000313" key="1">
    <source>
        <dbReference type="EMBL" id="KAJ2976453.1"/>
    </source>
</evidence>
<proteinExistence type="predicted"/>
<comment type="caution">
    <text evidence="1">The sequence shown here is derived from an EMBL/GenBank/DDBJ whole genome shotgun (WGS) entry which is preliminary data.</text>
</comment>
<accession>A0ACC1NBQ7</accession>
<evidence type="ECO:0000313" key="2">
    <source>
        <dbReference type="Proteomes" id="UP001143910"/>
    </source>
</evidence>
<gene>
    <name evidence="1" type="ORF">NQ176_g4944</name>
</gene>
<reference evidence="1" key="1">
    <citation type="submission" date="2022-08" db="EMBL/GenBank/DDBJ databases">
        <title>Genome Sequence of Lecanicillium fungicola.</title>
        <authorList>
            <person name="Buettner E."/>
        </authorList>
    </citation>
    <scope>NUCLEOTIDE SEQUENCE</scope>
    <source>
        <strain evidence="1">Babe33</strain>
    </source>
</reference>